<name>A0ABM8W4X1_GIGMA</name>
<evidence type="ECO:0000259" key="1">
    <source>
        <dbReference type="PROSITE" id="PS50802"/>
    </source>
</evidence>
<keyword evidence="3" id="KW-1185">Reference proteome</keyword>
<dbReference type="InterPro" id="IPR003323">
    <property type="entry name" value="OTU_dom"/>
</dbReference>
<dbReference type="PROSITE" id="PS50802">
    <property type="entry name" value="OTU"/>
    <property type="match status" value="1"/>
</dbReference>
<feature type="domain" description="OTU" evidence="1">
    <location>
        <begin position="6"/>
        <end position="110"/>
    </location>
</feature>
<evidence type="ECO:0000313" key="2">
    <source>
        <dbReference type="EMBL" id="CAG8525843.1"/>
    </source>
</evidence>
<evidence type="ECO:0000313" key="3">
    <source>
        <dbReference type="Proteomes" id="UP000789901"/>
    </source>
</evidence>
<dbReference type="CDD" id="cd22744">
    <property type="entry name" value="OTU"/>
    <property type="match status" value="1"/>
</dbReference>
<sequence>MHEHIKKVTDVNGDGNCGYRALAVCLERNENEWLEVRKELRKELIEREQFYQTLMPQIGDVIANTYQRLLYFFSLQISLTFLPHHHPLNRNEALAIAIVNNNHYVAITLKPGAPVPPIVNQWTQFATLAAARWKLLIQSHIDRFLSTSSSNNEADLRNNIIN</sequence>
<reference evidence="2 3" key="1">
    <citation type="submission" date="2021-06" db="EMBL/GenBank/DDBJ databases">
        <authorList>
            <person name="Kallberg Y."/>
            <person name="Tangrot J."/>
            <person name="Rosling A."/>
        </authorList>
    </citation>
    <scope>NUCLEOTIDE SEQUENCE [LARGE SCALE GENOMIC DNA]</scope>
    <source>
        <strain evidence="2 3">120-4 pot B 10/14</strain>
    </source>
</reference>
<dbReference type="Gene3D" id="3.90.70.80">
    <property type="match status" value="1"/>
</dbReference>
<dbReference type="Proteomes" id="UP000789901">
    <property type="component" value="Unassembled WGS sequence"/>
</dbReference>
<dbReference type="EMBL" id="CAJVQB010001206">
    <property type="protein sequence ID" value="CAG8525843.1"/>
    <property type="molecule type" value="Genomic_DNA"/>
</dbReference>
<organism evidence="2 3">
    <name type="scientific">Gigaspora margarita</name>
    <dbReference type="NCBI Taxonomy" id="4874"/>
    <lineage>
        <taxon>Eukaryota</taxon>
        <taxon>Fungi</taxon>
        <taxon>Fungi incertae sedis</taxon>
        <taxon>Mucoromycota</taxon>
        <taxon>Glomeromycotina</taxon>
        <taxon>Glomeromycetes</taxon>
        <taxon>Diversisporales</taxon>
        <taxon>Gigasporaceae</taxon>
        <taxon>Gigaspora</taxon>
    </lineage>
</organism>
<comment type="caution">
    <text evidence="2">The sequence shown here is derived from an EMBL/GenBank/DDBJ whole genome shotgun (WGS) entry which is preliminary data.</text>
</comment>
<accession>A0ABM8W4X1</accession>
<proteinExistence type="predicted"/>
<protein>
    <submittedName>
        <fullName evidence="2">11928_t:CDS:1</fullName>
    </submittedName>
</protein>
<gene>
    <name evidence="2" type="ORF">GMARGA_LOCUS3384</name>
</gene>